<reference evidence="2 3" key="1">
    <citation type="journal article" date="2016" name="Environ. Microbiol.">
        <title>Effector profiles distinguish formae speciales of Fusarium oxysporum.</title>
        <authorList>
            <person name="van Dam P."/>
            <person name="Fokkens L."/>
            <person name="Schmidt S.M."/>
            <person name="Linmans J.H."/>
            <person name="Kistler H.C."/>
            <person name="Ma L.J."/>
            <person name="Rep M."/>
        </authorList>
    </citation>
    <scope>NUCLEOTIDE SEQUENCE [LARGE SCALE GENOMIC DNA]</scope>
    <source>
        <strain evidence="2 3">Forc016</strain>
    </source>
</reference>
<dbReference type="PANTHER" id="PTHR37576:SF2">
    <property type="entry name" value="DEFECT AT LOW TEMPERATURE PROTEIN 1"/>
    <property type="match status" value="1"/>
</dbReference>
<keyword evidence="1" id="KW-0472">Membrane</keyword>
<evidence type="ECO:0000313" key="3">
    <source>
        <dbReference type="Proteomes" id="UP000219602"/>
    </source>
</evidence>
<dbReference type="AlphaFoldDB" id="A0A2H3GR80"/>
<dbReference type="Pfam" id="PF11374">
    <property type="entry name" value="DUF3176"/>
    <property type="match status" value="1"/>
</dbReference>
<proteinExistence type="predicted"/>
<feature type="transmembrane region" description="Helical" evidence="1">
    <location>
        <begin position="85"/>
        <end position="106"/>
    </location>
</feature>
<dbReference type="PANTHER" id="PTHR37576">
    <property type="entry name" value="DEFECT AT LOW TEMPERATURE PROTEIN 1"/>
    <property type="match status" value="1"/>
</dbReference>
<dbReference type="EMBL" id="MABQ02000006">
    <property type="protein sequence ID" value="PCD32440.1"/>
    <property type="molecule type" value="Genomic_DNA"/>
</dbReference>
<dbReference type="STRING" id="327505.A0A2H3GR80"/>
<feature type="transmembrane region" description="Helical" evidence="1">
    <location>
        <begin position="150"/>
        <end position="169"/>
    </location>
</feature>
<comment type="caution">
    <text evidence="2">The sequence shown here is derived from an EMBL/GenBank/DDBJ whole genome shotgun (WGS) entry which is preliminary data.</text>
</comment>
<feature type="transmembrane region" description="Helical" evidence="1">
    <location>
        <begin position="477"/>
        <end position="502"/>
    </location>
</feature>
<keyword evidence="1" id="KW-0812">Transmembrane</keyword>
<feature type="transmembrane region" description="Helical" evidence="1">
    <location>
        <begin position="52"/>
        <end position="73"/>
    </location>
</feature>
<gene>
    <name evidence="2" type="ORF">AU210_008689</name>
</gene>
<accession>A0A2H3GR80</accession>
<evidence type="ECO:0000313" key="2">
    <source>
        <dbReference type="EMBL" id="PCD32440.1"/>
    </source>
</evidence>
<organism evidence="2 3">
    <name type="scientific">Fusarium oxysporum f. sp. radicis-cucumerinum</name>
    <dbReference type="NCBI Taxonomy" id="327505"/>
    <lineage>
        <taxon>Eukaryota</taxon>
        <taxon>Fungi</taxon>
        <taxon>Dikarya</taxon>
        <taxon>Ascomycota</taxon>
        <taxon>Pezizomycotina</taxon>
        <taxon>Sordariomycetes</taxon>
        <taxon>Hypocreomycetidae</taxon>
        <taxon>Hypocreales</taxon>
        <taxon>Nectriaceae</taxon>
        <taxon>Fusarium</taxon>
        <taxon>Fusarium oxysporum species complex</taxon>
    </lineage>
</organism>
<dbReference type="InterPro" id="IPR021514">
    <property type="entry name" value="DUF3176"/>
</dbReference>
<keyword evidence="1" id="KW-1133">Transmembrane helix</keyword>
<reference evidence="2 3" key="2">
    <citation type="journal article" date="2017" name="Sci. Rep.">
        <title>A mobile pathogenicity chromosome in Fusarium oxysporum for infection of multiple cucurbit species.</title>
        <authorList>
            <person name="van Dam P."/>
            <person name="Fokkens L."/>
            <person name="Ayukawa Y."/>
            <person name="van der Gragt M."/>
            <person name="Ter Horst A."/>
            <person name="Brankovics B."/>
            <person name="Houterman P.M."/>
            <person name="Arie T."/>
            <person name="Rep M."/>
        </authorList>
    </citation>
    <scope>NUCLEOTIDE SEQUENCE [LARGE SCALE GENOMIC DNA]</scope>
    <source>
        <strain evidence="2 3">Forc016</strain>
    </source>
</reference>
<evidence type="ECO:0000256" key="1">
    <source>
        <dbReference type="SAM" id="Phobius"/>
    </source>
</evidence>
<sequence length="583" mass="63881">MHSIPDNKSIASPAVALLPANIHPVLGGNPNEQIHTHSTVPWRAHFLRRLPWDAFVSLFVGIGCALFMIIIVLKSNGDQIDNWPVSPGVYLAIASVVANIVLRYTFNKGVEISWWVAALREDGKTTVADLHHIWSFGTSLRSALLAGRSFNLVALAAVLLALVPANAPLAQRASRTVSRPIASNMNIPIVAALSLNATSGTTGMTTGRAHQITYITPSFAPVLQNHLLSAPIRLKKLPCQGTTICRGILQAAGYKMACANGTEFFDKTPRKPDEVAEDGNSAFNESTVFSTNFSYMIYEPTQRLRAIEPVMNLTAKFKEHGRCKGNVAVRECIMVPATLAYRIVIANGTIALDRGYTYEDDRLIKYAEMSEMQLHGGIFLALQGMFSAKVTLRWAGAVGYDMATTGITALRYSRRAEEDTDADFLCQNRWLDPTHDILMTARELMFRLALQGNNSYVAAQSVRVSQEGTEVVYTSDFLFLGLALMLIGLAAVAVVPLLMYWWRLGRDVSLSPIEIARAFSAPELAGSGSNLDASRLVKDIGDRKVRYGAVSYRGANSYQGHVWSELAFAQPRVVQAPQKGEQY</sequence>
<dbReference type="Proteomes" id="UP000219602">
    <property type="component" value="Chromosome 8"/>
</dbReference>
<protein>
    <submittedName>
        <fullName evidence="2">Uncharacterized protein</fullName>
    </submittedName>
</protein>
<name>A0A2H3GR80_FUSOX</name>